<comment type="caution">
    <text evidence="2">The sequence shown here is derived from an EMBL/GenBank/DDBJ whole genome shotgun (WGS) entry which is preliminary data.</text>
</comment>
<evidence type="ECO:0000256" key="1">
    <source>
        <dbReference type="SAM" id="Phobius"/>
    </source>
</evidence>
<keyword evidence="3" id="KW-1185">Reference proteome</keyword>
<keyword evidence="1" id="KW-1133">Transmembrane helix</keyword>
<reference evidence="2 3" key="1">
    <citation type="submission" date="2024-04" db="EMBL/GenBank/DDBJ databases">
        <title>whole genome sequencing of Lutimonas vermicola strain IMCC1616.</title>
        <authorList>
            <person name="Bae S.S."/>
        </authorList>
    </citation>
    <scope>NUCLEOTIDE SEQUENCE [LARGE SCALE GENOMIC DNA]</scope>
    <source>
        <strain evidence="2 3">IMCC1616</strain>
    </source>
</reference>
<gene>
    <name evidence="2" type="ORF">AABB81_10795</name>
</gene>
<dbReference type="InterPro" id="IPR011990">
    <property type="entry name" value="TPR-like_helical_dom_sf"/>
</dbReference>
<keyword evidence="1" id="KW-0472">Membrane</keyword>
<dbReference type="Proteomes" id="UP001474120">
    <property type="component" value="Unassembled WGS sequence"/>
</dbReference>
<evidence type="ECO:0000313" key="3">
    <source>
        <dbReference type="Proteomes" id="UP001474120"/>
    </source>
</evidence>
<name>A0ABU9L4P6_9FLAO</name>
<accession>A0ABU9L4P6</accession>
<feature type="transmembrane region" description="Helical" evidence="1">
    <location>
        <begin position="92"/>
        <end position="109"/>
    </location>
</feature>
<feature type="transmembrane region" description="Helical" evidence="1">
    <location>
        <begin position="42"/>
        <end position="65"/>
    </location>
</feature>
<keyword evidence="1" id="KW-0812">Transmembrane</keyword>
<protein>
    <submittedName>
        <fullName evidence="2">Uncharacterized protein</fullName>
    </submittedName>
</protein>
<dbReference type="EMBL" id="JBCDNA010000002">
    <property type="protein sequence ID" value="MEL4456386.1"/>
    <property type="molecule type" value="Genomic_DNA"/>
</dbReference>
<sequence>MKFFEELKRRNVIKATMAYIVIAWVLIQVLTNILPIFQAPVWVLKTLMILMAVGLPIWMIFSWVYEVTPEGLKKTEHISKDDSVTATTNKRLNIIILIVLLVAIGIHFIEPSNSELQHQASRSTSVEGNTIAVLPFMDMSPNKDQEFLSDGIAIEIYDELCKYKELSVAGRTSSFSFKNKDEPLTSIGDQLKVNTILEGSVRRQQDKILISVSLANAKDGFIIFSESYTDDMENIFALQSKIATDIAGKIESNLGLENEVTHQVKKINPLAYENYLKGKLQFVNGPINMKEDEVFTPMKYFEKAVKLDSNFAEACAYLSLAYFNMSDWVLEANNVSQRRIALDSAKLLAKRALSLDSLSPGAHLAMGSYYFHNYDWLRAEKEKRKAVALNPNGADEKCMLASFLSGFGQVEEGLLLDQEAIKQDPMEIKWKAAYARDLYYSGNYDKCIEYCLLLLQEDPNSGGADQFLWLGYARKKEFEKARKVLAHFTKEDLKDSIMSSFLEQNDFKTAIKKILAYDQESSINSLQNPIFKATFYAFIEDKENTIKYLYISYDRREPIISLLRDSRFDFIMDDPRYIELYEKTGFKDYDEYKGKQKTAYKFKPNNPL</sequence>
<dbReference type="SUPFAM" id="SSF48452">
    <property type="entry name" value="TPR-like"/>
    <property type="match status" value="1"/>
</dbReference>
<evidence type="ECO:0000313" key="2">
    <source>
        <dbReference type="EMBL" id="MEL4456386.1"/>
    </source>
</evidence>
<organism evidence="2 3">
    <name type="scientific">Lutimonas vermicola</name>
    <dbReference type="NCBI Taxonomy" id="414288"/>
    <lineage>
        <taxon>Bacteria</taxon>
        <taxon>Pseudomonadati</taxon>
        <taxon>Bacteroidota</taxon>
        <taxon>Flavobacteriia</taxon>
        <taxon>Flavobacteriales</taxon>
        <taxon>Flavobacteriaceae</taxon>
        <taxon>Lutimonas</taxon>
    </lineage>
</organism>
<dbReference type="Gene3D" id="1.25.40.10">
    <property type="entry name" value="Tetratricopeptide repeat domain"/>
    <property type="match status" value="1"/>
</dbReference>
<dbReference type="RefSeq" id="WP_342160513.1">
    <property type="nucleotide sequence ID" value="NZ_JBCDNA010000002.1"/>
</dbReference>
<proteinExistence type="predicted"/>